<dbReference type="GeneTree" id="ENSGT00950000183075"/>
<evidence type="ECO:0000256" key="4">
    <source>
        <dbReference type="ARBA" id="ARBA00022723"/>
    </source>
</evidence>
<dbReference type="InterPro" id="IPR003126">
    <property type="entry name" value="Znf_UBR"/>
</dbReference>
<keyword evidence="5 9" id="KW-0863">Zinc-finger</keyword>
<evidence type="ECO:0000256" key="3">
    <source>
        <dbReference type="ARBA" id="ARBA00022679"/>
    </source>
</evidence>
<dbReference type="InterPro" id="IPR039164">
    <property type="entry name" value="UBR1-like"/>
</dbReference>
<evidence type="ECO:0000256" key="9">
    <source>
        <dbReference type="PROSITE-ProRule" id="PRU00175"/>
    </source>
</evidence>
<dbReference type="CDD" id="cd16483">
    <property type="entry name" value="RING-H2_UBR3"/>
    <property type="match status" value="1"/>
</dbReference>
<dbReference type="GO" id="GO:0005737">
    <property type="term" value="C:cytoplasm"/>
    <property type="evidence" value="ECO:0007669"/>
    <property type="project" value="TreeGrafter"/>
</dbReference>
<dbReference type="Proteomes" id="UP001501920">
    <property type="component" value="Chromosome 6"/>
</dbReference>
<dbReference type="FunFam" id="2.10.110.30:FF:000002">
    <property type="entry name" value="Putative e3 ubiquitin-protein ligase ubr3"/>
    <property type="match status" value="1"/>
</dbReference>
<dbReference type="PROSITE" id="PS50089">
    <property type="entry name" value="ZF_RING_2"/>
    <property type="match status" value="1"/>
</dbReference>
<evidence type="ECO:0000256" key="12">
    <source>
        <dbReference type="SAM" id="MobiDB-lite"/>
    </source>
</evidence>
<evidence type="ECO:0000256" key="1">
    <source>
        <dbReference type="ARBA" id="ARBA00000900"/>
    </source>
</evidence>
<reference evidence="15" key="2">
    <citation type="submission" date="2025-08" db="UniProtKB">
        <authorList>
            <consortium name="Ensembl"/>
        </authorList>
    </citation>
    <scope>IDENTIFICATION</scope>
</reference>
<evidence type="ECO:0000259" key="14">
    <source>
        <dbReference type="PROSITE" id="PS51157"/>
    </source>
</evidence>
<dbReference type="InterPro" id="IPR055194">
    <property type="entry name" value="UBR1-like_WH"/>
</dbReference>
<evidence type="ECO:0000256" key="11">
    <source>
        <dbReference type="RuleBase" id="RU366018"/>
    </source>
</evidence>
<reference evidence="15 16" key="1">
    <citation type="submission" date="2020-10" db="EMBL/GenBank/DDBJ databases">
        <title>Pygocentrus nattereri (red-bellied piranha) genome, fPygNat1, primary haplotype.</title>
        <authorList>
            <person name="Myers G."/>
            <person name="Meyer A."/>
            <person name="Karagic N."/>
            <person name="Pippel M."/>
            <person name="Winkler S."/>
            <person name="Tracey A."/>
            <person name="Wood J."/>
            <person name="Formenti G."/>
            <person name="Howe K."/>
            <person name="Fedrigo O."/>
            <person name="Jarvis E.D."/>
        </authorList>
    </citation>
    <scope>NUCLEOTIDE SEQUENCE [LARGE SCALE GENOMIC DNA]</scope>
</reference>
<evidence type="ECO:0000256" key="5">
    <source>
        <dbReference type="ARBA" id="ARBA00022771"/>
    </source>
</evidence>
<evidence type="ECO:0000259" key="13">
    <source>
        <dbReference type="PROSITE" id="PS50089"/>
    </source>
</evidence>
<evidence type="ECO:0000313" key="15">
    <source>
        <dbReference type="Ensembl" id="ENSPNAP00000041664.1"/>
    </source>
</evidence>
<comment type="pathway">
    <text evidence="2 11">Protein modification; protein ubiquitination.</text>
</comment>
<gene>
    <name evidence="15" type="primary">UBR3</name>
</gene>
<dbReference type="Pfam" id="PF18995">
    <property type="entry name" value="PRT6_C"/>
    <property type="match status" value="2"/>
</dbReference>
<sequence length="1793" mass="202981">MAASLLRRDKKATAAHLKADLNRTDNSSGLRQLQELLDNVLNPEKPASDTEALDWCKYLLAGGDGFEEFCKTVRSYDNATLCGLVWTANFVAYRCRTCGISPCMSLCAECFNNGDHTGHDFNMFRSQAGGACDCGDSNVMRESGFCRRHRLKTGECVPSVPCDLLLMSEMVLPRFIISIIQYLRDGYTEPGEALYKPTKDLQKVLQQLEPQISFLEELTKMGGAMRTVLTKILTNQQTFKELSMGQEENVYAKRSYEKYLSALKNSGLVSVEEKGSAGAGAGAADSPAGAGALSLLGNTFTSEDQDGGQCVGQRKRVKLSSSTKDPSIMDTLKHKCFLEELLFWTIKYEFPQKMVTFLLNMLPDQDYKITFTKTFVQHYAFIMKTLMKSHESDTMSNRIVHISVQLFSNEELARHVTEECQLLDIMVTVLLYMMESCLIKSELQDEENNRHVVVNCGEALLKNNTYWPLVSDFINILSHQSVAKRFLEDHSLLMLWMSFVSFFQGMNLNKRELNEHVEFESQTYYAAFAAELEACAQPMWGLLTHCKVKETQEYTKTVVRYCLETLQIWFDAIGFVDEPAPNQVTFHLPLHRYYAMFLSKAVKCQGLDLDSLLPDQEMLMKIMVHPLQIQACLSEIHSNMWVRNGLQIKGQAMTYVQSHFCNSMIDPDIFLLQVCASRLDPDYFISSVFERFKVVDLLTMASQHQNTVLDAEQERPMLEGALTFLVILCSLRIHLGMTDDEILRAEMVSQLCMNDRTHSSLLDLIPENPNPKSGIVPGSCSFEEMLSAVADFKAPVFEPGGSMQQGMYTPKAEVWEKEFDPIMVILRTVYRRDVQSAMDRYSAFLKQSGIHTGNPWPPYKERTPLHPCYRGLVRLLHCKTLHIVIFTLLYKIWMDHQNMSEHVLCMVLYLVELGLDNHMQEDKEDEVRESFAEHCHDSWFPGTSLLSNLHHVIHFVRVRVPETAPELFLLLSLPQNLREAQLFSLVAERRRKFQEIINRSSHEASQAVRPKSSSRWHPPGSPPQLVTEILEIRESMLSLLVKLHQKLSAKQNSLSPGWLEEADPARHAHGDGITAIERILAKAASRSRHSKRCLQEICGRVCPTVTAKKNSPGDKKSMDKEERRQRARERQQKLLAEFASRQKSFMETAMDVESPEAEAAMDVGSAEPLDSDVLYDCVICGQSGPSTEDRPTGLVVLLQASSVLGHRCRSDEAKRLPTSDEEQIFPEDTCGATNDVRLALMQRYFKDSSCLQSVSIGWDGGVYVQTCGHTLHIDCHKSYMESLRNDQVLQGFSVDKGEFTCPLCRQFANSVLPCKPGRGTEAGAWHTPSNKSPATLVKEVGDLQEELGIFPVSTYTESNLTKEMESVIKDIKNATQKKYMDYGKNPGSPDNDFLFMYSVARTNLELELVHRGGNLCSGGASAAAKRSCLNQLFHVLAMHMRLYSIDSAYNPWTRLTQITQNRESEYGDEERPEVPMLFRDVPSLLIIFVLTMPQPLRKEHFTCIVKVLYTLQYTQALAALSVKFNPEERLAWSNTGAAKKVHVWSPQSIEFTLQQFCLPFLRLSCLLQHHLYGDNLPGCLIEEEFSLLVGCLGLLPGSAQSSSSLNSATCLGWNVNPFELLSQWCSELFILPSEPHPPQLFMQDPQWVAPRLLQLPDNYNTIFQYYHRKSCSVCNKTPKDPALCLVCGAFVCLKGLCCKQQGICECVLHSQHCGAATGIFLLINASVIIIIRGHRFCLWGSVYLDAHGEEDRDLRRGKPLFLCEERYRVLEQQWVSHTFDHINKRWGPHYNGL</sequence>
<name>A0AAR2IUD7_PYGNA</name>
<feature type="zinc finger region" description="UBR-type" evidence="10">
    <location>
        <begin position="80"/>
        <end position="151"/>
    </location>
</feature>
<feature type="domain" description="UBR-type" evidence="14">
    <location>
        <begin position="80"/>
        <end position="151"/>
    </location>
</feature>
<evidence type="ECO:0000256" key="10">
    <source>
        <dbReference type="PROSITE-ProRule" id="PRU00508"/>
    </source>
</evidence>
<keyword evidence="4 11" id="KW-0479">Metal-binding</keyword>
<dbReference type="PANTHER" id="PTHR21497">
    <property type="entry name" value="UBIQUITIN LIGASE E3 ALPHA-RELATED"/>
    <property type="match status" value="1"/>
</dbReference>
<dbReference type="GO" id="GO:0000151">
    <property type="term" value="C:ubiquitin ligase complex"/>
    <property type="evidence" value="ECO:0007669"/>
    <property type="project" value="TreeGrafter"/>
</dbReference>
<evidence type="ECO:0000256" key="7">
    <source>
        <dbReference type="ARBA" id="ARBA00022833"/>
    </source>
</evidence>
<comment type="similarity">
    <text evidence="8 11">Belongs to the E3 ubiquitin-protein ligase UBR1-like family.</text>
</comment>
<dbReference type="Pfam" id="PF22960">
    <property type="entry name" value="WHD_UBR1"/>
    <property type="match status" value="1"/>
</dbReference>
<evidence type="ECO:0000256" key="2">
    <source>
        <dbReference type="ARBA" id="ARBA00004906"/>
    </source>
</evidence>
<keyword evidence="6 11" id="KW-0833">Ubl conjugation pathway</keyword>
<dbReference type="SUPFAM" id="SSF57850">
    <property type="entry name" value="RING/U-box"/>
    <property type="match status" value="1"/>
</dbReference>
<dbReference type="EC" id="2.3.2.27" evidence="11"/>
<reference evidence="15" key="3">
    <citation type="submission" date="2025-09" db="UniProtKB">
        <authorList>
            <consortium name="Ensembl"/>
        </authorList>
    </citation>
    <scope>IDENTIFICATION</scope>
</reference>
<evidence type="ECO:0000256" key="8">
    <source>
        <dbReference type="ARBA" id="ARBA00046341"/>
    </source>
</evidence>
<feature type="region of interest" description="Disordered" evidence="12">
    <location>
        <begin position="1105"/>
        <end position="1130"/>
    </location>
</feature>
<dbReference type="GO" id="GO:0008270">
    <property type="term" value="F:zinc ion binding"/>
    <property type="evidence" value="ECO:0007669"/>
    <property type="project" value="UniProtKB-UniRule"/>
</dbReference>
<dbReference type="InterPro" id="IPR001841">
    <property type="entry name" value="Znf_RING"/>
</dbReference>
<proteinExistence type="inferred from homology"/>
<evidence type="ECO:0000313" key="16">
    <source>
        <dbReference type="Proteomes" id="UP001501920"/>
    </source>
</evidence>
<keyword evidence="3 11" id="KW-0808">Transferase</keyword>
<feature type="domain" description="RING-type" evidence="13">
    <location>
        <begin position="1250"/>
        <end position="1305"/>
    </location>
</feature>
<dbReference type="PROSITE" id="PS51157">
    <property type="entry name" value="ZF_UBR"/>
    <property type="match status" value="1"/>
</dbReference>
<dbReference type="GO" id="GO:0016567">
    <property type="term" value="P:protein ubiquitination"/>
    <property type="evidence" value="ECO:0007669"/>
    <property type="project" value="UniProtKB-UniRule"/>
</dbReference>
<feature type="region of interest" description="Disordered" evidence="12">
    <location>
        <begin position="1002"/>
        <end position="1021"/>
    </location>
</feature>
<keyword evidence="7 11" id="KW-0862">Zinc</keyword>
<dbReference type="Ensembl" id="ENSPNAT00000075238.1">
    <property type="protein sequence ID" value="ENSPNAP00000041664.1"/>
    <property type="gene ID" value="ENSPNAG00000019296.2"/>
</dbReference>
<organism evidence="15 16">
    <name type="scientific">Pygocentrus nattereri</name>
    <name type="common">Red-bellied piranha</name>
    <dbReference type="NCBI Taxonomy" id="42514"/>
    <lineage>
        <taxon>Eukaryota</taxon>
        <taxon>Metazoa</taxon>
        <taxon>Chordata</taxon>
        <taxon>Craniata</taxon>
        <taxon>Vertebrata</taxon>
        <taxon>Euteleostomi</taxon>
        <taxon>Actinopterygii</taxon>
        <taxon>Neopterygii</taxon>
        <taxon>Teleostei</taxon>
        <taxon>Ostariophysi</taxon>
        <taxon>Characiformes</taxon>
        <taxon>Characoidei</taxon>
        <taxon>Pygocentrus</taxon>
    </lineage>
</organism>
<dbReference type="Gene3D" id="2.10.110.30">
    <property type="match status" value="1"/>
</dbReference>
<dbReference type="SMART" id="SM00396">
    <property type="entry name" value="ZnF_UBR1"/>
    <property type="match status" value="1"/>
</dbReference>
<keyword evidence="16" id="KW-1185">Reference proteome</keyword>
<dbReference type="CDD" id="cd19673">
    <property type="entry name" value="UBR-box_UBR3"/>
    <property type="match status" value="1"/>
</dbReference>
<dbReference type="PANTHER" id="PTHR21497:SF39">
    <property type="entry name" value="E3 UBIQUITIN-PROTEIN LIGASE UBR3"/>
    <property type="match status" value="1"/>
</dbReference>
<feature type="compositionally biased region" description="Basic and acidic residues" evidence="12">
    <location>
        <begin position="1111"/>
        <end position="1130"/>
    </location>
</feature>
<evidence type="ECO:0000256" key="6">
    <source>
        <dbReference type="ARBA" id="ARBA00022786"/>
    </source>
</evidence>
<dbReference type="GO" id="GO:0061630">
    <property type="term" value="F:ubiquitin protein ligase activity"/>
    <property type="evidence" value="ECO:0007669"/>
    <property type="project" value="UniProtKB-UniRule"/>
</dbReference>
<comment type="function">
    <text evidence="11">Ubiquitin ligase protein which is a component of the N-end rule pathway. Recognizes and binds to proteins bearing specific N-terminal residues that are destabilizing according to the N-end rule, leading to their ubiquitination and subsequent degradation.</text>
</comment>
<protein>
    <recommendedName>
        <fullName evidence="11">E3 ubiquitin-protein ligase</fullName>
        <ecNumber evidence="11">2.3.2.27</ecNumber>
    </recommendedName>
</protein>
<dbReference type="GO" id="GO:0071596">
    <property type="term" value="P:ubiquitin-dependent protein catabolic process via the N-end rule pathway"/>
    <property type="evidence" value="ECO:0007669"/>
    <property type="project" value="UniProtKB-UniRule"/>
</dbReference>
<comment type="catalytic activity">
    <reaction evidence="1 11">
        <text>S-ubiquitinyl-[E2 ubiquitin-conjugating enzyme]-L-cysteine + [acceptor protein]-L-lysine = [E2 ubiquitin-conjugating enzyme]-L-cysteine + N(6)-ubiquitinyl-[acceptor protein]-L-lysine.</text>
        <dbReference type="EC" id="2.3.2.27"/>
    </reaction>
</comment>
<accession>A0AAR2IUD7</accession>
<dbReference type="InterPro" id="IPR044046">
    <property type="entry name" value="E3_ligase_UBR-like_C"/>
</dbReference>
<dbReference type="Pfam" id="PF02207">
    <property type="entry name" value="zf-UBR"/>
    <property type="match status" value="1"/>
</dbReference>